<sequence length="90" mass="10373">MVLRIDRHQAVQQRGRHAAERVQEAHLAGARREMLEGVQQRLAVFRPQGLEQHLHAVTQAGLDMDGIGQHRHGRRGGGRWLRGRLRHRLQ</sequence>
<evidence type="ECO:0000256" key="1">
    <source>
        <dbReference type="SAM" id="MobiDB-lite"/>
    </source>
</evidence>
<gene>
    <name evidence="2" type="ORF">ACFOGJ_04285</name>
</gene>
<evidence type="ECO:0000313" key="3">
    <source>
        <dbReference type="Proteomes" id="UP001595528"/>
    </source>
</evidence>
<keyword evidence="3" id="KW-1185">Reference proteome</keyword>
<feature type="region of interest" description="Disordered" evidence="1">
    <location>
        <begin position="65"/>
        <end position="90"/>
    </location>
</feature>
<evidence type="ECO:0000313" key="2">
    <source>
        <dbReference type="EMBL" id="MFC3226433.1"/>
    </source>
</evidence>
<feature type="compositionally biased region" description="Basic residues" evidence="1">
    <location>
        <begin position="69"/>
        <end position="90"/>
    </location>
</feature>
<comment type="caution">
    <text evidence="2">The sequence shown here is derived from an EMBL/GenBank/DDBJ whole genome shotgun (WGS) entry which is preliminary data.</text>
</comment>
<dbReference type="EMBL" id="JBHRTR010000013">
    <property type="protein sequence ID" value="MFC3226433.1"/>
    <property type="molecule type" value="Genomic_DNA"/>
</dbReference>
<protein>
    <submittedName>
        <fullName evidence="2">Uncharacterized protein</fullName>
    </submittedName>
</protein>
<accession>A0ABV7KVN4</accession>
<name>A0ABV7KVN4_9PROT</name>
<dbReference type="RefSeq" id="WP_379898419.1">
    <property type="nucleotide sequence ID" value="NZ_JBHRTR010000013.1"/>
</dbReference>
<reference evidence="3" key="1">
    <citation type="journal article" date="2019" name="Int. J. Syst. Evol. Microbiol.">
        <title>The Global Catalogue of Microorganisms (GCM) 10K type strain sequencing project: providing services to taxonomists for standard genome sequencing and annotation.</title>
        <authorList>
            <consortium name="The Broad Institute Genomics Platform"/>
            <consortium name="The Broad Institute Genome Sequencing Center for Infectious Disease"/>
            <person name="Wu L."/>
            <person name="Ma J."/>
        </authorList>
    </citation>
    <scope>NUCLEOTIDE SEQUENCE [LARGE SCALE GENOMIC DNA]</scope>
    <source>
        <strain evidence="3">KCTC 42964</strain>
    </source>
</reference>
<organism evidence="2 3">
    <name type="scientific">Marinibaculum pumilum</name>
    <dbReference type="NCBI Taxonomy" id="1766165"/>
    <lineage>
        <taxon>Bacteria</taxon>
        <taxon>Pseudomonadati</taxon>
        <taxon>Pseudomonadota</taxon>
        <taxon>Alphaproteobacteria</taxon>
        <taxon>Rhodospirillales</taxon>
        <taxon>Rhodospirillaceae</taxon>
        <taxon>Marinibaculum</taxon>
    </lineage>
</organism>
<dbReference type="Proteomes" id="UP001595528">
    <property type="component" value="Unassembled WGS sequence"/>
</dbReference>
<proteinExistence type="predicted"/>